<name>A0ABQ8U7U3_9EUKA</name>
<gene>
    <name evidence="2" type="ORF">PAPYR_10371</name>
</gene>
<keyword evidence="3" id="KW-1185">Reference proteome</keyword>
<dbReference type="EMBL" id="JAPMOS010000132">
    <property type="protein sequence ID" value="KAJ4454808.1"/>
    <property type="molecule type" value="Genomic_DNA"/>
</dbReference>
<accession>A0ABQ8U7U3</accession>
<dbReference type="Proteomes" id="UP001141327">
    <property type="component" value="Unassembled WGS sequence"/>
</dbReference>
<evidence type="ECO:0000313" key="3">
    <source>
        <dbReference type="Proteomes" id="UP001141327"/>
    </source>
</evidence>
<evidence type="ECO:0000313" key="2">
    <source>
        <dbReference type="EMBL" id="KAJ4454808.1"/>
    </source>
</evidence>
<sequence length="436" mass="46406">MVKGAMCLCSCLAQLRSRIRAASLAVPSPTSATMISNHPLASVPSGGASASPALSQQHSVHHSGVYQGVHPGSSPGTPTFSGTPVGFGEAQITGWQLVEVVEAVRALQTKWKHSYFTADNPTPLPDISLITFFVDNLGLNITVCRRLNSCMFVQCLGMSILSTGAAGARLIKEGAGWIGQFFGSVLRVVKEEAERPGTPTGGSPIDLATVSFPDLAAAPHPAPRPASRPTSRTHADITRGTIRIPHIDIPHVDITRGTIRIPHIGIPHIGIPHIDVPHIGIPHIDITRGTIRIPHTGIRGWLFPLPHETGFWDPSQHHQQAASTLVQQPPRSGWSGMMPGEDAAMTMTMTSHLAPGSGDSLPGYTTVDSQAQQQHHRPVLVGTTALVRPSTPNNSQGVVPNDPRQRRGATPNDAASRTGNDDDDDEDFDQLEALGY</sequence>
<organism evidence="2 3">
    <name type="scientific">Paratrimastix pyriformis</name>
    <dbReference type="NCBI Taxonomy" id="342808"/>
    <lineage>
        <taxon>Eukaryota</taxon>
        <taxon>Metamonada</taxon>
        <taxon>Preaxostyla</taxon>
        <taxon>Paratrimastigidae</taxon>
        <taxon>Paratrimastix</taxon>
    </lineage>
</organism>
<proteinExistence type="predicted"/>
<feature type="compositionally biased region" description="Acidic residues" evidence="1">
    <location>
        <begin position="421"/>
        <end position="430"/>
    </location>
</feature>
<evidence type="ECO:0000256" key="1">
    <source>
        <dbReference type="SAM" id="MobiDB-lite"/>
    </source>
</evidence>
<feature type="region of interest" description="Disordered" evidence="1">
    <location>
        <begin position="352"/>
        <end position="436"/>
    </location>
</feature>
<reference evidence="2" key="1">
    <citation type="journal article" date="2022" name="bioRxiv">
        <title>Genomics of Preaxostyla Flagellates Illuminates Evolutionary Transitions and the Path Towards Mitochondrial Loss.</title>
        <authorList>
            <person name="Novak L.V.F."/>
            <person name="Treitli S.C."/>
            <person name="Pyrih J."/>
            <person name="Halakuc P."/>
            <person name="Pipaliya S.V."/>
            <person name="Vacek V."/>
            <person name="Brzon O."/>
            <person name="Soukal P."/>
            <person name="Eme L."/>
            <person name="Dacks J.B."/>
            <person name="Karnkowska A."/>
            <person name="Elias M."/>
            <person name="Hampl V."/>
        </authorList>
    </citation>
    <scope>NUCLEOTIDE SEQUENCE</scope>
    <source>
        <strain evidence="2">RCP-MX</strain>
    </source>
</reference>
<comment type="caution">
    <text evidence="2">The sequence shown here is derived from an EMBL/GenBank/DDBJ whole genome shotgun (WGS) entry which is preliminary data.</text>
</comment>
<protein>
    <submittedName>
        <fullName evidence="2">Uncharacterized protein</fullName>
    </submittedName>
</protein>